<dbReference type="PRINTS" id="PR00302">
    <property type="entry name" value="LUPUSLA"/>
</dbReference>
<dbReference type="PROSITE" id="PS50102">
    <property type="entry name" value="RRM"/>
    <property type="match status" value="1"/>
</dbReference>
<dbReference type="Pfam" id="PF00076">
    <property type="entry name" value="RRM_1"/>
    <property type="match status" value="1"/>
</dbReference>
<evidence type="ECO:0000313" key="12">
    <source>
        <dbReference type="Proteomes" id="UP000695000"/>
    </source>
</evidence>
<dbReference type="InterPro" id="IPR045180">
    <property type="entry name" value="La_dom_prot"/>
</dbReference>
<dbReference type="Gene3D" id="1.10.10.10">
    <property type="entry name" value="Winged helix-like DNA-binding domain superfamily/Winged helix DNA-binding domain"/>
    <property type="match status" value="1"/>
</dbReference>
<dbReference type="InterPro" id="IPR012677">
    <property type="entry name" value="Nucleotide-bd_a/b_plait_sf"/>
</dbReference>
<accession>A0ABM1M583</accession>
<evidence type="ECO:0000256" key="3">
    <source>
        <dbReference type="ARBA" id="ARBA00022884"/>
    </source>
</evidence>
<keyword evidence="12" id="KW-1185">Reference proteome</keyword>
<evidence type="ECO:0000259" key="9">
    <source>
        <dbReference type="PROSITE" id="PS50102"/>
    </source>
</evidence>
<evidence type="ECO:0000256" key="2">
    <source>
        <dbReference type="ARBA" id="ARBA00008680"/>
    </source>
</evidence>
<dbReference type="SUPFAM" id="SSF54928">
    <property type="entry name" value="RNA-binding domain, RBD"/>
    <property type="match status" value="1"/>
</dbReference>
<dbReference type="InterPro" id="IPR002344">
    <property type="entry name" value="Lupus_La"/>
</dbReference>
<evidence type="ECO:0000313" key="13">
    <source>
        <dbReference type="RefSeq" id="XP_017769733.1"/>
    </source>
</evidence>
<dbReference type="PANTHER" id="PTHR22792:SF62">
    <property type="entry name" value="LA-RELATED PROTEIN 7"/>
    <property type="match status" value="1"/>
</dbReference>
<evidence type="ECO:0000259" key="10">
    <source>
        <dbReference type="PROSITE" id="PS50961"/>
    </source>
</evidence>
<dbReference type="InterPro" id="IPR000504">
    <property type="entry name" value="RRM_dom"/>
</dbReference>
<gene>
    <name evidence="13" type="primary">LOC108557615</name>
</gene>
<dbReference type="InterPro" id="IPR006630">
    <property type="entry name" value="La_HTH"/>
</dbReference>
<evidence type="ECO:0000256" key="6">
    <source>
        <dbReference type="ARBA" id="ARBA00023242"/>
    </source>
</evidence>
<dbReference type="Pfam" id="PF08777">
    <property type="entry name" value="RRM_3"/>
    <property type="match status" value="1"/>
</dbReference>
<evidence type="ECO:0000259" key="11">
    <source>
        <dbReference type="PROSITE" id="PS51939"/>
    </source>
</evidence>
<reference evidence="13" key="1">
    <citation type="submission" date="2025-08" db="UniProtKB">
        <authorList>
            <consortium name="RefSeq"/>
        </authorList>
    </citation>
    <scope>IDENTIFICATION</scope>
    <source>
        <tissue evidence="13">Whole Larva</tissue>
    </source>
</reference>
<keyword evidence="6" id="KW-0539">Nucleus</keyword>
<dbReference type="InterPro" id="IPR014886">
    <property type="entry name" value="La_xRRM"/>
</dbReference>
<evidence type="ECO:0000256" key="1">
    <source>
        <dbReference type="ARBA" id="ARBA00004123"/>
    </source>
</evidence>
<dbReference type="SMART" id="SM00360">
    <property type="entry name" value="RRM"/>
    <property type="match status" value="1"/>
</dbReference>
<name>A0ABM1M583_NICVS</name>
<keyword evidence="3 7" id="KW-0694">RNA-binding</keyword>
<sequence>MGTDPSVKEGHKVGRQRKKQLYNSILKQMEFYFSDSNLSKDRFLMQLINQNEFVDLEVFLKFNKILKLTTTVEKIATALKNSELLQLSEDKTKVKRVTAIVKKVDVDDCTLYVENVQSDVTHDWLVNLFSDFGKVSYVSIPKYSHNKLNKGFAFVEFDNANSSQKCVEFFESIDCKISSQVAPEDLCSISTFVNGDKETVHYKTPAECEQMMEEEVKSDNEKKRKLENDDDTNNVEKESKKFKADESDAEDESKKKKRKLKKLKAQFKELGLQVLPKMEWKKMRNRYLNMQRDKMKQLKQHLNKRRFNNKANNHDNNEVKQQEVEEETKKLQFVPGCIVQLKFSESCNDTKKAKNDLKSGCSDIQFVDIPTTLNNDTAYLRFLTNENAKQFCSSFSTGETSLLEGDEEKIYWEKILSSRESKFKKDTAKKQRGRDKLLKKAEKELGKHIRFEEA</sequence>
<feature type="domain" description="HTH La-type RNA-binding" evidence="10">
    <location>
        <begin position="15"/>
        <end position="106"/>
    </location>
</feature>
<dbReference type="Pfam" id="PF05383">
    <property type="entry name" value="La"/>
    <property type="match status" value="1"/>
</dbReference>
<dbReference type="CDD" id="cd07323">
    <property type="entry name" value="LAM"/>
    <property type="match status" value="1"/>
</dbReference>
<evidence type="ECO:0000256" key="8">
    <source>
        <dbReference type="SAM" id="MobiDB-lite"/>
    </source>
</evidence>
<proteinExistence type="inferred from homology"/>
<feature type="region of interest" description="Disordered" evidence="8">
    <location>
        <begin position="204"/>
        <end position="258"/>
    </location>
</feature>
<comment type="subcellular location">
    <subcellularLocation>
        <location evidence="1">Nucleus</location>
    </subcellularLocation>
</comment>
<dbReference type="InterPro" id="IPR036390">
    <property type="entry name" value="WH_DNA-bd_sf"/>
</dbReference>
<dbReference type="InterPro" id="IPR035979">
    <property type="entry name" value="RBD_domain_sf"/>
</dbReference>
<dbReference type="Proteomes" id="UP000695000">
    <property type="component" value="Unplaced"/>
</dbReference>
<evidence type="ECO:0000256" key="7">
    <source>
        <dbReference type="PROSITE-ProRule" id="PRU00332"/>
    </source>
</evidence>
<feature type="domain" description="XRRM" evidence="11">
    <location>
        <begin position="332"/>
        <end position="443"/>
    </location>
</feature>
<dbReference type="PANTHER" id="PTHR22792">
    <property type="entry name" value="LUPUS LA PROTEIN-RELATED"/>
    <property type="match status" value="1"/>
</dbReference>
<dbReference type="SUPFAM" id="SSF46785">
    <property type="entry name" value="Winged helix' DNA-binding domain"/>
    <property type="match status" value="1"/>
</dbReference>
<feature type="compositionally biased region" description="Basic and acidic residues" evidence="8">
    <location>
        <begin position="214"/>
        <end position="227"/>
    </location>
</feature>
<feature type="compositionally biased region" description="Basic and acidic residues" evidence="8">
    <location>
        <begin position="234"/>
        <end position="246"/>
    </location>
</feature>
<keyword evidence="4" id="KW-0805">Transcription regulation</keyword>
<dbReference type="GeneID" id="108557615"/>
<dbReference type="SMART" id="SM00715">
    <property type="entry name" value="LA"/>
    <property type="match status" value="1"/>
</dbReference>
<protein>
    <submittedName>
        <fullName evidence="13">La-related protein 7</fullName>
    </submittedName>
</protein>
<dbReference type="InterPro" id="IPR036388">
    <property type="entry name" value="WH-like_DNA-bd_sf"/>
</dbReference>
<dbReference type="PROSITE" id="PS50961">
    <property type="entry name" value="HTH_LA"/>
    <property type="match status" value="1"/>
</dbReference>
<feature type="domain" description="RRM" evidence="9">
    <location>
        <begin position="109"/>
        <end position="205"/>
    </location>
</feature>
<comment type="similarity">
    <text evidence="2">Belongs to the LARP7 family.</text>
</comment>
<organism evidence="12 13">
    <name type="scientific">Nicrophorus vespilloides</name>
    <name type="common">Boreal carrion beetle</name>
    <dbReference type="NCBI Taxonomy" id="110193"/>
    <lineage>
        <taxon>Eukaryota</taxon>
        <taxon>Metazoa</taxon>
        <taxon>Ecdysozoa</taxon>
        <taxon>Arthropoda</taxon>
        <taxon>Hexapoda</taxon>
        <taxon>Insecta</taxon>
        <taxon>Pterygota</taxon>
        <taxon>Neoptera</taxon>
        <taxon>Endopterygota</taxon>
        <taxon>Coleoptera</taxon>
        <taxon>Polyphaga</taxon>
        <taxon>Staphyliniformia</taxon>
        <taxon>Silphidae</taxon>
        <taxon>Nicrophorinae</taxon>
        <taxon>Nicrophorus</taxon>
    </lineage>
</organism>
<dbReference type="RefSeq" id="XP_017769733.1">
    <property type="nucleotide sequence ID" value="XM_017914244.1"/>
</dbReference>
<dbReference type="PROSITE" id="PS51939">
    <property type="entry name" value="XRRM"/>
    <property type="match status" value="1"/>
</dbReference>
<evidence type="ECO:0000256" key="5">
    <source>
        <dbReference type="ARBA" id="ARBA00023163"/>
    </source>
</evidence>
<dbReference type="Gene3D" id="3.30.70.330">
    <property type="match status" value="2"/>
</dbReference>
<evidence type="ECO:0000256" key="4">
    <source>
        <dbReference type="ARBA" id="ARBA00023015"/>
    </source>
</evidence>
<keyword evidence="5" id="KW-0804">Transcription</keyword>